<keyword evidence="3" id="KW-1185">Reference proteome</keyword>
<feature type="region of interest" description="Disordered" evidence="1">
    <location>
        <begin position="71"/>
        <end position="109"/>
    </location>
</feature>
<feature type="compositionally biased region" description="Basic and acidic residues" evidence="1">
    <location>
        <begin position="1"/>
        <end position="13"/>
    </location>
</feature>
<feature type="compositionally biased region" description="Basic and acidic residues" evidence="1">
    <location>
        <begin position="89"/>
        <end position="109"/>
    </location>
</feature>
<proteinExistence type="predicted"/>
<sequence length="198" mass="22040">MPKQSTKERRAEAHTPYSRGHNEGSSSSETDNSNILSIDDAGDEGLSVAVMLLDFSAEAAKQEAVECFPKSNTDAYPLPQEASNNRQESPVKDEADCGKVEETHTQPRDPDETMLVYVIPVRDRPRPGHRASLIEAIGCQIQEFPWTIQLDVTCGILSTYFDLDAEYSVPRSICEQRSELSHLRRIEDGGSTNTRSLR</sequence>
<organism evidence="2 3">
    <name type="scientific">Paraphaeosphaeria minitans</name>
    <dbReference type="NCBI Taxonomy" id="565426"/>
    <lineage>
        <taxon>Eukaryota</taxon>
        <taxon>Fungi</taxon>
        <taxon>Dikarya</taxon>
        <taxon>Ascomycota</taxon>
        <taxon>Pezizomycotina</taxon>
        <taxon>Dothideomycetes</taxon>
        <taxon>Pleosporomycetidae</taxon>
        <taxon>Pleosporales</taxon>
        <taxon>Massarineae</taxon>
        <taxon>Didymosphaeriaceae</taxon>
        <taxon>Paraphaeosphaeria</taxon>
    </lineage>
</organism>
<protein>
    <submittedName>
        <fullName evidence="2">Uncharacterized protein</fullName>
    </submittedName>
</protein>
<dbReference type="AlphaFoldDB" id="A0A9P6GG51"/>
<feature type="region of interest" description="Disordered" evidence="1">
    <location>
        <begin position="1"/>
        <end position="39"/>
    </location>
</feature>
<dbReference type="EMBL" id="WJXW01000008">
    <property type="protein sequence ID" value="KAF9733775.1"/>
    <property type="molecule type" value="Genomic_DNA"/>
</dbReference>
<evidence type="ECO:0000313" key="2">
    <source>
        <dbReference type="EMBL" id="KAF9733775.1"/>
    </source>
</evidence>
<gene>
    <name evidence="2" type="ORF">PMIN01_08118</name>
</gene>
<name>A0A9P6GG51_9PLEO</name>
<evidence type="ECO:0000256" key="1">
    <source>
        <dbReference type="SAM" id="MobiDB-lite"/>
    </source>
</evidence>
<reference evidence="2" key="1">
    <citation type="journal article" date="2020" name="Mol. Plant Microbe Interact.">
        <title>Genome Sequence of the Biocontrol Agent Coniothyrium minitans strain Conio (IMI 134523).</title>
        <authorList>
            <person name="Patel D."/>
            <person name="Shittu T.A."/>
            <person name="Baroncelli R."/>
            <person name="Muthumeenakshi S."/>
            <person name="Osborne T.H."/>
            <person name="Janganan T.K."/>
            <person name="Sreenivasaprasad S."/>
        </authorList>
    </citation>
    <scope>NUCLEOTIDE SEQUENCE</scope>
    <source>
        <strain evidence="2">Conio</strain>
    </source>
</reference>
<comment type="caution">
    <text evidence="2">The sequence shown here is derived from an EMBL/GenBank/DDBJ whole genome shotgun (WGS) entry which is preliminary data.</text>
</comment>
<dbReference type="Proteomes" id="UP000756921">
    <property type="component" value="Unassembled WGS sequence"/>
</dbReference>
<accession>A0A9P6GG51</accession>
<feature type="compositionally biased region" description="Polar residues" evidence="1">
    <location>
        <begin position="23"/>
        <end position="36"/>
    </location>
</feature>
<dbReference type="OrthoDB" id="10344396at2759"/>
<evidence type="ECO:0000313" key="3">
    <source>
        <dbReference type="Proteomes" id="UP000756921"/>
    </source>
</evidence>